<gene>
    <name evidence="4" type="ORF">ACHAW5_005152</name>
</gene>
<feature type="region of interest" description="Disordered" evidence="2">
    <location>
        <begin position="100"/>
        <end position="119"/>
    </location>
</feature>
<proteinExistence type="predicted"/>
<evidence type="ECO:0000256" key="2">
    <source>
        <dbReference type="SAM" id="MobiDB-lite"/>
    </source>
</evidence>
<comment type="caution">
    <text evidence="4">The sequence shown here is derived from an EMBL/GenBank/DDBJ whole genome shotgun (WGS) entry which is preliminary data.</text>
</comment>
<dbReference type="AlphaFoldDB" id="A0ABD3MYR4"/>
<evidence type="ECO:0000313" key="4">
    <source>
        <dbReference type="EMBL" id="KAL3769036.1"/>
    </source>
</evidence>
<keyword evidence="5" id="KW-1185">Reference proteome</keyword>
<dbReference type="Proteomes" id="UP001530315">
    <property type="component" value="Unassembled WGS sequence"/>
</dbReference>
<keyword evidence="3" id="KW-0472">Membrane</keyword>
<sequence>MLSSATSSKATYAVVAGGAILATTGLMLLLHHQQRNSVAKFYRQHRGMSGLLRWVWLGDHLPPHIRRSMDDLDDVEKRMVESDEELEQIEISIERARLESVDGGTTNGDDNESRRQSLFQQDPKLRTRIGLYSSTLDMLASSIDSVKSHSDDEVKRRKKALSNNIVELMNELDRMISIFL</sequence>
<keyword evidence="3" id="KW-0812">Transmembrane</keyword>
<keyword evidence="3" id="KW-1133">Transmembrane helix</keyword>
<evidence type="ECO:0000313" key="5">
    <source>
        <dbReference type="Proteomes" id="UP001530315"/>
    </source>
</evidence>
<evidence type="ECO:0000256" key="3">
    <source>
        <dbReference type="SAM" id="Phobius"/>
    </source>
</evidence>
<evidence type="ECO:0000256" key="1">
    <source>
        <dbReference type="SAM" id="Coils"/>
    </source>
</evidence>
<feature type="coiled-coil region" evidence="1">
    <location>
        <begin position="65"/>
        <end position="99"/>
    </location>
</feature>
<feature type="transmembrane region" description="Helical" evidence="3">
    <location>
        <begin position="12"/>
        <end position="30"/>
    </location>
</feature>
<reference evidence="4 5" key="1">
    <citation type="submission" date="2024-10" db="EMBL/GenBank/DDBJ databases">
        <title>Updated reference genomes for cyclostephanoid diatoms.</title>
        <authorList>
            <person name="Roberts W.R."/>
            <person name="Alverson A.J."/>
        </authorList>
    </citation>
    <scope>NUCLEOTIDE SEQUENCE [LARGE SCALE GENOMIC DNA]</scope>
    <source>
        <strain evidence="4 5">AJA276-08</strain>
    </source>
</reference>
<keyword evidence="1" id="KW-0175">Coiled coil</keyword>
<dbReference type="EMBL" id="JALLAZ020001665">
    <property type="protein sequence ID" value="KAL3769036.1"/>
    <property type="molecule type" value="Genomic_DNA"/>
</dbReference>
<protein>
    <submittedName>
        <fullName evidence="4">Uncharacterized protein</fullName>
    </submittedName>
</protein>
<name>A0ABD3MYR4_9STRA</name>
<accession>A0ABD3MYR4</accession>
<feature type="coiled-coil region" evidence="1">
    <location>
        <begin position="151"/>
        <end position="178"/>
    </location>
</feature>
<organism evidence="4 5">
    <name type="scientific">Stephanodiscus triporus</name>
    <dbReference type="NCBI Taxonomy" id="2934178"/>
    <lineage>
        <taxon>Eukaryota</taxon>
        <taxon>Sar</taxon>
        <taxon>Stramenopiles</taxon>
        <taxon>Ochrophyta</taxon>
        <taxon>Bacillariophyta</taxon>
        <taxon>Coscinodiscophyceae</taxon>
        <taxon>Thalassiosirophycidae</taxon>
        <taxon>Stephanodiscales</taxon>
        <taxon>Stephanodiscaceae</taxon>
        <taxon>Stephanodiscus</taxon>
    </lineage>
</organism>